<dbReference type="RefSeq" id="WP_252838148.1">
    <property type="nucleotide sequence ID" value="NZ_JAJJVQ010000003.1"/>
</dbReference>
<organism evidence="3 4">
    <name type="scientific">Citrobacter meridianamericanus</name>
    <dbReference type="NCBI Taxonomy" id="2894201"/>
    <lineage>
        <taxon>Bacteria</taxon>
        <taxon>Pseudomonadati</taxon>
        <taxon>Pseudomonadota</taxon>
        <taxon>Gammaproteobacteria</taxon>
        <taxon>Enterobacterales</taxon>
        <taxon>Enterobacteriaceae</taxon>
        <taxon>Citrobacter</taxon>
    </lineage>
</organism>
<sequence>MANQKSGNKAQRRASVSSGGTTKQCQSADTMPGEHPGNPFYRRSVLSPQAERWQADLPVQWLEHGVEPNTIWLNEKNDIWLEIPRYENQISWSGGDTFAFLLVPFIFFFSISPILFWWDIRIFLVSMMGVVFFLSFLNF</sequence>
<evidence type="ECO:0000256" key="2">
    <source>
        <dbReference type="SAM" id="Phobius"/>
    </source>
</evidence>
<gene>
    <name evidence="3" type="ORF">LOD26_09110</name>
</gene>
<keyword evidence="2" id="KW-0472">Membrane</keyword>
<keyword evidence="2" id="KW-0812">Transmembrane</keyword>
<comment type="caution">
    <text evidence="3">The sequence shown here is derived from an EMBL/GenBank/DDBJ whole genome shotgun (WGS) entry which is preliminary data.</text>
</comment>
<feature type="compositionally biased region" description="Polar residues" evidence="1">
    <location>
        <begin position="1"/>
        <end position="29"/>
    </location>
</feature>
<evidence type="ECO:0000313" key="4">
    <source>
        <dbReference type="Proteomes" id="UP001139290"/>
    </source>
</evidence>
<protein>
    <submittedName>
        <fullName evidence="3">Uncharacterized protein</fullName>
    </submittedName>
</protein>
<feature type="region of interest" description="Disordered" evidence="1">
    <location>
        <begin position="1"/>
        <end position="42"/>
    </location>
</feature>
<evidence type="ECO:0000256" key="1">
    <source>
        <dbReference type="SAM" id="MobiDB-lite"/>
    </source>
</evidence>
<reference evidence="3" key="1">
    <citation type="submission" date="2021-11" db="EMBL/GenBank/DDBJ databases">
        <title>Citrobacter meridianamericanus sp. nov. isolated from soil.</title>
        <authorList>
            <person name="Furlan J.P.R."/>
            <person name="Stehling E.G."/>
        </authorList>
    </citation>
    <scope>NUCLEOTIDE SEQUENCE</scope>
    <source>
        <strain evidence="3">BR102</strain>
    </source>
</reference>
<feature type="transmembrane region" description="Helical" evidence="2">
    <location>
        <begin position="122"/>
        <end position="138"/>
    </location>
</feature>
<dbReference type="Proteomes" id="UP001139290">
    <property type="component" value="Unassembled WGS sequence"/>
</dbReference>
<accession>A0ABT1B6N4</accession>
<proteinExistence type="predicted"/>
<dbReference type="EMBL" id="JAJJVQ010000003">
    <property type="protein sequence ID" value="MCO5781485.1"/>
    <property type="molecule type" value="Genomic_DNA"/>
</dbReference>
<feature type="transmembrane region" description="Helical" evidence="2">
    <location>
        <begin position="98"/>
        <end position="116"/>
    </location>
</feature>
<name>A0ABT1B6N4_9ENTR</name>
<keyword evidence="4" id="KW-1185">Reference proteome</keyword>
<evidence type="ECO:0000313" key="3">
    <source>
        <dbReference type="EMBL" id="MCO5781485.1"/>
    </source>
</evidence>
<keyword evidence="2" id="KW-1133">Transmembrane helix</keyword>